<gene>
    <name evidence="4" type="ORF">WB794_06105</name>
</gene>
<dbReference type="InterPro" id="IPR000182">
    <property type="entry name" value="GNAT_dom"/>
</dbReference>
<dbReference type="Gene3D" id="3.40.630.30">
    <property type="match status" value="1"/>
</dbReference>
<evidence type="ECO:0000256" key="2">
    <source>
        <dbReference type="ARBA" id="ARBA00023315"/>
    </source>
</evidence>
<accession>A0AAW9R3E6</accession>
<dbReference type="RefSeq" id="WP_337334958.1">
    <property type="nucleotide sequence ID" value="NZ_JBBDHC010000006.1"/>
</dbReference>
<dbReference type="EC" id="2.3.1.-" evidence="4"/>
<dbReference type="AlphaFoldDB" id="A0AAW9R3E6"/>
<organism evidence="4 5">
    <name type="scientific">Denitratimonas tolerans</name>
    <dbReference type="NCBI Taxonomy" id="1338420"/>
    <lineage>
        <taxon>Bacteria</taxon>
        <taxon>Pseudomonadati</taxon>
        <taxon>Pseudomonadota</taxon>
        <taxon>Gammaproteobacteria</taxon>
        <taxon>Lysobacterales</taxon>
        <taxon>Lysobacteraceae</taxon>
        <taxon>Denitratimonas</taxon>
    </lineage>
</organism>
<evidence type="ECO:0000313" key="5">
    <source>
        <dbReference type="Proteomes" id="UP001364472"/>
    </source>
</evidence>
<dbReference type="SUPFAM" id="SSF55729">
    <property type="entry name" value="Acyl-CoA N-acyltransferases (Nat)"/>
    <property type="match status" value="1"/>
</dbReference>
<dbReference type="InterPro" id="IPR016181">
    <property type="entry name" value="Acyl_CoA_acyltransferase"/>
</dbReference>
<protein>
    <submittedName>
        <fullName evidence="4">GNAT family N-acetyltransferase</fullName>
        <ecNumber evidence="4">2.3.1.-</ecNumber>
    </submittedName>
</protein>
<dbReference type="EMBL" id="JBBDHC010000006">
    <property type="protein sequence ID" value="MEJ1249245.1"/>
    <property type="molecule type" value="Genomic_DNA"/>
</dbReference>
<name>A0AAW9R3E6_9GAMM</name>
<keyword evidence="5" id="KW-1185">Reference proteome</keyword>
<evidence type="ECO:0000259" key="3">
    <source>
        <dbReference type="PROSITE" id="PS51186"/>
    </source>
</evidence>
<comment type="caution">
    <text evidence="4">The sequence shown here is derived from an EMBL/GenBank/DDBJ whole genome shotgun (WGS) entry which is preliminary data.</text>
</comment>
<dbReference type="PROSITE" id="PS51186">
    <property type="entry name" value="GNAT"/>
    <property type="match status" value="1"/>
</dbReference>
<evidence type="ECO:0000256" key="1">
    <source>
        <dbReference type="ARBA" id="ARBA00022679"/>
    </source>
</evidence>
<dbReference type="GO" id="GO:0016747">
    <property type="term" value="F:acyltransferase activity, transferring groups other than amino-acyl groups"/>
    <property type="evidence" value="ECO:0007669"/>
    <property type="project" value="InterPro"/>
</dbReference>
<sequence length="157" mass="17304">MAREKPAAVLRDARPSDLDGLLVLEAMFPGDRLAPRQFRRHLASPTARLRVAEREGALAGYALLFLRRGSGVARLYSIAVDPAQRGAGLGALLLADAERQARDARRGELRLEVRSDNEAAIALYRRAGYREQGRIPDYYEDGCDALRFGKALDGSRP</sequence>
<evidence type="ECO:0000313" key="4">
    <source>
        <dbReference type="EMBL" id="MEJ1249245.1"/>
    </source>
</evidence>
<dbReference type="Pfam" id="PF00583">
    <property type="entry name" value="Acetyltransf_1"/>
    <property type="match status" value="1"/>
</dbReference>
<keyword evidence="2 4" id="KW-0012">Acyltransferase</keyword>
<proteinExistence type="predicted"/>
<dbReference type="PANTHER" id="PTHR43877">
    <property type="entry name" value="AMINOALKYLPHOSPHONATE N-ACETYLTRANSFERASE-RELATED-RELATED"/>
    <property type="match status" value="1"/>
</dbReference>
<feature type="domain" description="N-acetyltransferase" evidence="3">
    <location>
        <begin position="8"/>
        <end position="153"/>
    </location>
</feature>
<dbReference type="Proteomes" id="UP001364472">
    <property type="component" value="Unassembled WGS sequence"/>
</dbReference>
<reference evidence="4 5" key="1">
    <citation type="journal article" date="2016" name="Antonie Van Leeuwenhoek">
        <title>Denitratimonas tolerans gen. nov., sp. nov., a denitrifying bacterium isolated from a bioreactor for tannery wastewater treatment.</title>
        <authorList>
            <person name="Han S.I."/>
            <person name="Kim J.O."/>
            <person name="Lee Y.R."/>
            <person name="Ekpeghere K.I."/>
            <person name="Koh S.C."/>
            <person name="Whang K.S."/>
        </authorList>
    </citation>
    <scope>NUCLEOTIDE SEQUENCE [LARGE SCALE GENOMIC DNA]</scope>
    <source>
        <strain evidence="4 5">KACC 17565</strain>
    </source>
</reference>
<dbReference type="InterPro" id="IPR050832">
    <property type="entry name" value="Bact_Acetyltransf"/>
</dbReference>
<keyword evidence="1 4" id="KW-0808">Transferase</keyword>